<dbReference type="Proteomes" id="UP001151760">
    <property type="component" value="Unassembled WGS sequence"/>
</dbReference>
<gene>
    <name evidence="2" type="ORF">Tco_0773717</name>
</gene>
<dbReference type="EMBL" id="BQNB010011478">
    <property type="protein sequence ID" value="GJS91081.1"/>
    <property type="molecule type" value="Genomic_DNA"/>
</dbReference>
<reference evidence="2" key="2">
    <citation type="submission" date="2022-01" db="EMBL/GenBank/DDBJ databases">
        <authorList>
            <person name="Yamashiro T."/>
            <person name="Shiraishi A."/>
            <person name="Satake H."/>
            <person name="Nakayama K."/>
        </authorList>
    </citation>
    <scope>NUCLEOTIDE SEQUENCE</scope>
</reference>
<dbReference type="PANTHER" id="PTHR12300:SF117">
    <property type="entry name" value="LP05237P-RELATED"/>
    <property type="match status" value="1"/>
</dbReference>
<evidence type="ECO:0000313" key="2">
    <source>
        <dbReference type="EMBL" id="GJS91081.1"/>
    </source>
</evidence>
<feature type="region of interest" description="Disordered" evidence="1">
    <location>
        <begin position="446"/>
        <end position="473"/>
    </location>
</feature>
<sequence>MLDVGCGVLDADDLKVTINHFKSQHPNEVQVSIDPSLNLLTIDIHNANQISPSFCPPPINQFQAIAFKMQSVVEYLTSVVEYLTQPAIDGRRTKWWCDLIPMSKLKDESIGLLLAKINPFTGNSRTITSRVCDETWTFIERVGSRAWFGGLNLWGLCGSLGNEDKGGEDKMIGSFLTRGLVMVFGYAYPAYECFKSVEKNKPDIDELRFWCQYWILVAGLTVCERIGDTFVSWVPMYSEAKLAFYIYLWFPKTKVICLWDQMKFVDLKYSFILGRGGKLEGGEMGRNRPYISKHEPDIDRNIMELRTRAGDMFVLYWQRAASYGQTRIFDVLQYVASQSTPKPRPPQEYCLKLLCRSRAGLGTVEPPGRARPPAPNRHAPVTAQPENKDLPLSASTSPSSSSSDSPPHQGDAAEAEQRPQVPPTQSTLAAVIKAQKALLSESLAVVSKPQTSNEVEMMETEQSGTENSSNPTVKEIMMEEALQVYTRARSRKSSATTSAQ</sequence>
<accession>A0ABQ4ZP15</accession>
<comment type="caution">
    <text evidence="2">The sequence shown here is derived from an EMBL/GenBank/DDBJ whole genome shotgun (WGS) entry which is preliminary data.</text>
</comment>
<feature type="compositionally biased region" description="Low complexity" evidence="1">
    <location>
        <begin position="391"/>
        <end position="407"/>
    </location>
</feature>
<reference evidence="2" key="1">
    <citation type="journal article" date="2022" name="Int. J. Mol. Sci.">
        <title>Draft Genome of Tanacetum Coccineum: Genomic Comparison of Closely Related Tanacetum-Family Plants.</title>
        <authorList>
            <person name="Yamashiro T."/>
            <person name="Shiraishi A."/>
            <person name="Nakayama K."/>
            <person name="Satake H."/>
        </authorList>
    </citation>
    <scope>NUCLEOTIDE SEQUENCE</scope>
</reference>
<feature type="compositionally biased region" description="Polar residues" evidence="1">
    <location>
        <begin position="448"/>
        <end position="472"/>
    </location>
</feature>
<protein>
    <submittedName>
        <fullName evidence="2">HVA22-like protein g</fullName>
    </submittedName>
</protein>
<dbReference type="PANTHER" id="PTHR12300">
    <property type="entry name" value="HVA22-LIKE PROTEINS"/>
    <property type="match status" value="1"/>
</dbReference>
<dbReference type="InterPro" id="IPR004345">
    <property type="entry name" value="TB2_DP1_HVA22"/>
</dbReference>
<feature type="region of interest" description="Disordered" evidence="1">
    <location>
        <begin position="362"/>
        <end position="427"/>
    </location>
</feature>
<keyword evidence="3" id="KW-1185">Reference proteome</keyword>
<dbReference type="Pfam" id="PF03134">
    <property type="entry name" value="TB2_DP1_HVA22"/>
    <property type="match status" value="1"/>
</dbReference>
<evidence type="ECO:0000256" key="1">
    <source>
        <dbReference type="SAM" id="MobiDB-lite"/>
    </source>
</evidence>
<evidence type="ECO:0000313" key="3">
    <source>
        <dbReference type="Proteomes" id="UP001151760"/>
    </source>
</evidence>
<proteinExistence type="predicted"/>
<name>A0ABQ4ZP15_9ASTR</name>
<organism evidence="2 3">
    <name type="scientific">Tanacetum coccineum</name>
    <dbReference type="NCBI Taxonomy" id="301880"/>
    <lineage>
        <taxon>Eukaryota</taxon>
        <taxon>Viridiplantae</taxon>
        <taxon>Streptophyta</taxon>
        <taxon>Embryophyta</taxon>
        <taxon>Tracheophyta</taxon>
        <taxon>Spermatophyta</taxon>
        <taxon>Magnoliopsida</taxon>
        <taxon>eudicotyledons</taxon>
        <taxon>Gunneridae</taxon>
        <taxon>Pentapetalae</taxon>
        <taxon>asterids</taxon>
        <taxon>campanulids</taxon>
        <taxon>Asterales</taxon>
        <taxon>Asteraceae</taxon>
        <taxon>Asteroideae</taxon>
        <taxon>Anthemideae</taxon>
        <taxon>Anthemidinae</taxon>
        <taxon>Tanacetum</taxon>
    </lineage>
</organism>